<dbReference type="InterPro" id="IPR000644">
    <property type="entry name" value="CBS_dom"/>
</dbReference>
<dbReference type="InterPro" id="IPR046342">
    <property type="entry name" value="CBS_dom_sf"/>
</dbReference>
<evidence type="ECO:0000256" key="3">
    <source>
        <dbReference type="ARBA" id="ARBA00012146"/>
    </source>
</evidence>
<evidence type="ECO:0000256" key="4">
    <source>
        <dbReference type="ARBA" id="ARBA00022723"/>
    </source>
</evidence>
<dbReference type="Gene3D" id="3.90.1640.10">
    <property type="entry name" value="inorganic pyrophosphatase (n-terminal core)"/>
    <property type="match status" value="2"/>
</dbReference>
<evidence type="ECO:0000256" key="2">
    <source>
        <dbReference type="ARBA" id="ARBA00011643"/>
    </source>
</evidence>
<keyword evidence="6" id="KW-0464">Manganese</keyword>
<dbReference type="Gene3D" id="3.40.1390.20">
    <property type="entry name" value="HprK N-terminal domain-like"/>
    <property type="match status" value="1"/>
</dbReference>
<dbReference type="EMBL" id="FWDO01000005">
    <property type="protein sequence ID" value="SLM18579.1"/>
    <property type="molecule type" value="Genomic_DNA"/>
</dbReference>
<evidence type="ECO:0000256" key="8">
    <source>
        <dbReference type="ARBA" id="ARBA00047820"/>
    </source>
</evidence>
<dbReference type="InterPro" id="IPR028979">
    <property type="entry name" value="Ser_kin/Pase_Hpr-like_N_sf"/>
</dbReference>
<reference evidence="11" key="1">
    <citation type="submission" date="2017-02" db="EMBL/GenBank/DDBJ databases">
        <authorList>
            <person name="Regsiter A."/>
            <person name="William W."/>
        </authorList>
    </citation>
    <scope>NUCLEOTIDE SEQUENCE</scope>
    <source>
        <strain evidence="11">BdmA 4</strain>
    </source>
</reference>
<dbReference type="PANTHER" id="PTHR12112">
    <property type="entry name" value="BNIP - RELATED"/>
    <property type="match status" value="1"/>
</dbReference>
<dbReference type="GO" id="GO:0046872">
    <property type="term" value="F:metal ion binding"/>
    <property type="evidence" value="ECO:0007669"/>
    <property type="project" value="UniProtKB-KW"/>
</dbReference>
<protein>
    <recommendedName>
        <fullName evidence="3">inorganic diphosphatase</fullName>
        <ecNumber evidence="3">3.6.1.1</ecNumber>
    </recommendedName>
    <alternativeName>
        <fullName evidence="7">Pyrophosphate phospho-hydrolase</fullName>
    </alternativeName>
</protein>
<dbReference type="PANTHER" id="PTHR12112:SF22">
    <property type="entry name" value="MANGANESE-DEPENDENT INORGANIC PYROPHOSPHATASE-RELATED"/>
    <property type="match status" value="1"/>
</dbReference>
<comment type="catalytic activity">
    <reaction evidence="8">
        <text>diphosphate + H2O = 2 phosphate + H(+)</text>
        <dbReference type="Rhea" id="RHEA:24576"/>
        <dbReference type="ChEBI" id="CHEBI:15377"/>
        <dbReference type="ChEBI" id="CHEBI:15378"/>
        <dbReference type="ChEBI" id="CHEBI:33019"/>
        <dbReference type="ChEBI" id="CHEBI:43474"/>
        <dbReference type="EC" id="3.6.1.1"/>
    </reaction>
</comment>
<organism evidence="11">
    <name type="scientific">uncultured spirochete</name>
    <dbReference type="NCBI Taxonomy" id="156406"/>
    <lineage>
        <taxon>Bacteria</taxon>
        <taxon>Pseudomonadati</taxon>
        <taxon>Spirochaetota</taxon>
        <taxon>Spirochaetia</taxon>
        <taxon>Spirochaetales</taxon>
        <taxon>environmental samples</taxon>
    </lineage>
</organism>
<feature type="domain" description="CBS" evidence="10">
    <location>
        <begin position="74"/>
        <end position="135"/>
    </location>
</feature>
<dbReference type="SUPFAM" id="SSF75138">
    <property type="entry name" value="HprK N-terminal domain-like"/>
    <property type="match status" value="1"/>
</dbReference>
<dbReference type="InterPro" id="IPR001667">
    <property type="entry name" value="DDH_dom"/>
</dbReference>
<dbReference type="Gene3D" id="3.10.310.20">
    <property type="entry name" value="DHHA2 domain"/>
    <property type="match status" value="1"/>
</dbReference>
<evidence type="ECO:0000256" key="7">
    <source>
        <dbReference type="ARBA" id="ARBA00032535"/>
    </source>
</evidence>
<dbReference type="PROSITE" id="PS51371">
    <property type="entry name" value="CBS"/>
    <property type="match status" value="2"/>
</dbReference>
<proteinExistence type="predicted"/>
<dbReference type="NCBIfam" id="NF011442">
    <property type="entry name" value="PRK14869.1-4"/>
    <property type="match status" value="1"/>
</dbReference>
<dbReference type="SUPFAM" id="SSF54631">
    <property type="entry name" value="CBS-domain pair"/>
    <property type="match status" value="1"/>
</dbReference>
<keyword evidence="9" id="KW-0129">CBS domain</keyword>
<dbReference type="Pfam" id="PF01368">
    <property type="entry name" value="DHH"/>
    <property type="match status" value="1"/>
</dbReference>
<dbReference type="InterPro" id="IPR038763">
    <property type="entry name" value="DHH_sf"/>
</dbReference>
<evidence type="ECO:0000259" key="10">
    <source>
        <dbReference type="PROSITE" id="PS51371"/>
    </source>
</evidence>
<sequence>MSKTVYVIGHKNPDTDSVVAATAYAALKCAQGQAHVKAARAGAVNPQTDYIFQRFGVALPEFIPDLIPKTEYYIDEAPPSIAENTPLWEALALLEKTPRQVMPIVDGEGRYRGLFYYNAFAKNILAKINPHRKAVIPTSIRHLVDTIKAQPLVAGDLDSKFNGRIVVASLSDKRFKDYIFAEPAHNKVVLVGDREEIMRIAIDAGVRALIITNGFIPSKEIVRLAESKGVAMLISSYDTSSTSLLALYSTPVMSVADTSVKPLGARDLMKTAKHAISESAARAVPIVDENDRVLGLLTEGDLIREPNIELIMVDHNEFTQAVDGIQNYRILEVIDHHRIGTFSTTYPIMFINRVVGSTSTIVTSMYHETKTPLDRNIASVLLCGILSDTLVLKSATTTDTDREMADYLASITDLSIEDLGRDIMASASLAARLPIDQLLRMDRKEYEVQGKKLTVSQIELTNSQELLARQEEVLQGLARIRAETGTYVAALMATDITKLESLLYINAEREFYPYLSYPVQQPGIYILKDVLSRKKQLMPALTEMVQAALS</sequence>
<dbReference type="GO" id="GO:0005737">
    <property type="term" value="C:cytoplasm"/>
    <property type="evidence" value="ECO:0007669"/>
    <property type="project" value="InterPro"/>
</dbReference>
<dbReference type="InterPro" id="IPR038222">
    <property type="entry name" value="DHHA2_dom_sf"/>
</dbReference>
<keyword evidence="4" id="KW-0479">Metal-binding</keyword>
<dbReference type="GO" id="GO:0004427">
    <property type="term" value="F:inorganic diphosphate phosphatase activity"/>
    <property type="evidence" value="ECO:0007669"/>
    <property type="project" value="UniProtKB-EC"/>
</dbReference>
<dbReference type="SMART" id="SM01131">
    <property type="entry name" value="DHHA2"/>
    <property type="match status" value="1"/>
</dbReference>
<comment type="cofactor">
    <cofactor evidence="1">
        <name>Mn(2+)</name>
        <dbReference type="ChEBI" id="CHEBI:29035"/>
    </cofactor>
</comment>
<name>A0A3P3XR90_9SPIR</name>
<gene>
    <name evidence="11" type="ORF">SPIRO4BDMA_50094</name>
</gene>
<accession>A0A3P3XR90</accession>
<evidence type="ECO:0000256" key="9">
    <source>
        <dbReference type="PROSITE-ProRule" id="PRU00703"/>
    </source>
</evidence>
<dbReference type="NCBIfam" id="NF011443">
    <property type="entry name" value="PRK14869.1-5"/>
    <property type="match status" value="1"/>
</dbReference>
<dbReference type="EC" id="3.6.1.1" evidence="3"/>
<dbReference type="SUPFAM" id="SSF64182">
    <property type="entry name" value="DHH phosphoesterases"/>
    <property type="match status" value="1"/>
</dbReference>
<feature type="domain" description="CBS" evidence="10">
    <location>
        <begin position="248"/>
        <end position="312"/>
    </location>
</feature>
<dbReference type="InterPro" id="IPR004097">
    <property type="entry name" value="DHHA2"/>
</dbReference>
<dbReference type="Pfam" id="PF07085">
    <property type="entry name" value="DRTGG"/>
    <property type="match status" value="1"/>
</dbReference>
<dbReference type="Pfam" id="PF00571">
    <property type="entry name" value="CBS"/>
    <property type="match status" value="2"/>
</dbReference>
<keyword evidence="5 11" id="KW-0378">Hydrolase</keyword>
<comment type="subunit">
    <text evidence="2">Homohexamer.</text>
</comment>
<evidence type="ECO:0000256" key="1">
    <source>
        <dbReference type="ARBA" id="ARBA00001936"/>
    </source>
</evidence>
<evidence type="ECO:0000313" key="11">
    <source>
        <dbReference type="EMBL" id="SLM18579.1"/>
    </source>
</evidence>
<evidence type="ECO:0000256" key="5">
    <source>
        <dbReference type="ARBA" id="ARBA00022801"/>
    </source>
</evidence>
<evidence type="ECO:0000256" key="6">
    <source>
        <dbReference type="ARBA" id="ARBA00023211"/>
    </source>
</evidence>
<dbReference type="InterPro" id="IPR010766">
    <property type="entry name" value="DRTGG"/>
</dbReference>
<dbReference type="Pfam" id="PF02833">
    <property type="entry name" value="DHHA2"/>
    <property type="match status" value="1"/>
</dbReference>
<dbReference type="AlphaFoldDB" id="A0A3P3XR90"/>